<evidence type="ECO:0008006" key="4">
    <source>
        <dbReference type="Google" id="ProtNLM"/>
    </source>
</evidence>
<evidence type="ECO:0000313" key="3">
    <source>
        <dbReference type="Proteomes" id="UP001356308"/>
    </source>
</evidence>
<evidence type="ECO:0000313" key="2">
    <source>
        <dbReference type="EMBL" id="MEE1976209.1"/>
    </source>
</evidence>
<comment type="caution">
    <text evidence="2">The sequence shown here is derived from an EMBL/GenBank/DDBJ whole genome shotgun (WGS) entry which is preliminary data.</text>
</comment>
<name>A0ABU7ITA1_9FLAO</name>
<accession>A0ABU7ITA1</accession>
<evidence type="ECO:0000256" key="1">
    <source>
        <dbReference type="SAM" id="MobiDB-lite"/>
    </source>
</evidence>
<organism evidence="2 3">
    <name type="scientific">Maribacter cobaltidurans</name>
    <dbReference type="NCBI Taxonomy" id="1178778"/>
    <lineage>
        <taxon>Bacteria</taxon>
        <taxon>Pseudomonadati</taxon>
        <taxon>Bacteroidota</taxon>
        <taxon>Flavobacteriia</taxon>
        <taxon>Flavobacteriales</taxon>
        <taxon>Flavobacteriaceae</taxon>
        <taxon>Maribacter</taxon>
    </lineage>
</organism>
<dbReference type="Proteomes" id="UP001356308">
    <property type="component" value="Unassembled WGS sequence"/>
</dbReference>
<dbReference type="RefSeq" id="WP_272650926.1">
    <property type="nucleotide sequence ID" value="NZ_JAZDDG010000004.1"/>
</dbReference>
<proteinExistence type="predicted"/>
<reference evidence="2 3" key="1">
    <citation type="submission" date="2024-01" db="EMBL/GenBank/DDBJ databases">
        <title>Maribacter spp. originated from different algae showed divergent polysaccharides utilization ability.</title>
        <authorList>
            <person name="Wang H."/>
            <person name="Wu Y."/>
        </authorList>
    </citation>
    <scope>NUCLEOTIDE SEQUENCE [LARGE SCALE GENOMIC DNA]</scope>
    <source>
        <strain evidence="2 3">PR1</strain>
    </source>
</reference>
<gene>
    <name evidence="2" type="ORF">V1I91_09020</name>
</gene>
<dbReference type="EMBL" id="JAZDDG010000004">
    <property type="protein sequence ID" value="MEE1976209.1"/>
    <property type="molecule type" value="Genomic_DNA"/>
</dbReference>
<keyword evidence="3" id="KW-1185">Reference proteome</keyword>
<feature type="region of interest" description="Disordered" evidence="1">
    <location>
        <begin position="45"/>
        <end position="77"/>
    </location>
</feature>
<sequence>METRSNGIAKKQSERIIQKERCGIPVGDFHTFPFRFEGVVRKQTVRPRHPAGISGPNGLLSRNFRRNHGKGEKETGR</sequence>
<protein>
    <recommendedName>
        <fullName evidence="4">Transposase IS204/IS1001/IS1096/IS1165 DDE domain-containing protein</fullName>
    </recommendedName>
</protein>